<dbReference type="Gene3D" id="2.115.10.20">
    <property type="entry name" value="Glycosyl hydrolase domain, family 43"/>
    <property type="match status" value="1"/>
</dbReference>
<dbReference type="Pfam" id="PF17851">
    <property type="entry name" value="GH43_C2"/>
    <property type="match status" value="1"/>
</dbReference>
<dbReference type="PANTHER" id="PTHR42812:SF16">
    <property type="entry name" value="HYDROLASE, PUTATIVE (AFU_ORTHOLOGUE AFUA_7G06110)-RELATED"/>
    <property type="match status" value="1"/>
</dbReference>
<evidence type="ECO:0000313" key="9">
    <source>
        <dbReference type="EMBL" id="GLB42704.1"/>
    </source>
</evidence>
<dbReference type="InterPro" id="IPR051795">
    <property type="entry name" value="Glycosyl_Hydrlase_43"/>
</dbReference>
<dbReference type="InterPro" id="IPR013320">
    <property type="entry name" value="ConA-like_dom_sf"/>
</dbReference>
<feature type="site" description="Important for catalytic activity, responsible for pKa modulation of the active site Glu and correct orientation of both the proton donor and substrate" evidence="5">
    <location>
        <position position="154"/>
    </location>
</feature>
<evidence type="ECO:0000259" key="8">
    <source>
        <dbReference type="Pfam" id="PF17851"/>
    </source>
</evidence>
<dbReference type="GO" id="GO:0004553">
    <property type="term" value="F:hydrolase activity, hydrolyzing O-glycosyl compounds"/>
    <property type="evidence" value="ECO:0007669"/>
    <property type="project" value="InterPro"/>
</dbReference>
<evidence type="ECO:0000256" key="6">
    <source>
        <dbReference type="RuleBase" id="RU361187"/>
    </source>
</evidence>
<reference evidence="9" key="1">
    <citation type="submission" date="2022-07" db="EMBL/GenBank/DDBJ databases">
        <title>The genome of Lyophyllum shimeji provides insight into the initial evolution of ectomycorrhizal fungal genome.</title>
        <authorList>
            <person name="Kobayashi Y."/>
            <person name="Shibata T."/>
            <person name="Hirakawa H."/>
            <person name="Shigenobu S."/>
            <person name="Nishiyama T."/>
            <person name="Yamada A."/>
            <person name="Hasebe M."/>
            <person name="Kawaguchi M."/>
        </authorList>
    </citation>
    <scope>NUCLEOTIDE SEQUENCE</scope>
    <source>
        <strain evidence="9">AT787</strain>
    </source>
</reference>
<feature type="signal peptide" evidence="7">
    <location>
        <begin position="1"/>
        <end position="27"/>
    </location>
</feature>
<dbReference type="SUPFAM" id="SSF75005">
    <property type="entry name" value="Arabinanase/levansucrase/invertase"/>
    <property type="match status" value="1"/>
</dbReference>
<feature type="chain" id="PRO_5040511685" evidence="7">
    <location>
        <begin position="28"/>
        <end position="586"/>
    </location>
</feature>
<feature type="active site" description="Proton acceptor" evidence="4">
    <location>
        <position position="39"/>
    </location>
</feature>
<dbReference type="PANTHER" id="PTHR42812">
    <property type="entry name" value="BETA-XYLOSIDASE"/>
    <property type="match status" value="1"/>
</dbReference>
<dbReference type="InterPro" id="IPR023296">
    <property type="entry name" value="Glyco_hydro_beta-prop_sf"/>
</dbReference>
<dbReference type="Proteomes" id="UP001063166">
    <property type="component" value="Unassembled WGS sequence"/>
</dbReference>
<dbReference type="InterPro" id="IPR006710">
    <property type="entry name" value="Glyco_hydro_43"/>
</dbReference>
<feature type="domain" description="Beta-xylosidase C-terminal Concanavalin A-like" evidence="8">
    <location>
        <begin position="359"/>
        <end position="571"/>
    </location>
</feature>
<keyword evidence="7" id="KW-0732">Signal</keyword>
<evidence type="ECO:0000256" key="7">
    <source>
        <dbReference type="SAM" id="SignalP"/>
    </source>
</evidence>
<evidence type="ECO:0000256" key="1">
    <source>
        <dbReference type="ARBA" id="ARBA00009865"/>
    </source>
</evidence>
<proteinExistence type="inferred from homology"/>
<dbReference type="Gene3D" id="2.60.120.200">
    <property type="match status" value="1"/>
</dbReference>
<sequence>MAQGTSLYTMLSHVATVLFLALHSANALINPILPGWNPDPSIVRVGSDYFIATSTFEYFPGHPIYHSKDLVDWKLIGHALSRPSQLSLLGTPSDAGVWAPGLRYHDGYFYLTSTTRYVYTSEFRLFPRSFYVKTKNIFSNDWSDPVYFDSLGYDADLFWDTNGDVYCTWSGINNAVDKIYGIWQNKIDLATGNSLTPAERIFAGTLPNNSSARPEGPHMYHINGTYYLLIAEGGTDVHHRATIQRGPSPSGPWESNPNNPILFNGADLSNAVQDTGHADIVQGADGRWWGVALGVRPQGHNFSHIQLGRETFLFPVTWSGGWPIFNSGQPMTEHLPSSILPDRSPLAAYTNTFTFTSSSPTLDPSFYFIRTPYKPFHSLTARRGYLRLFGNAYAPGDRDSAALVLRKQTAYEETFEVLLDGFVPRDNLTEAGATVYYGDLLHNDIAVAGGRVEEGEEGSSRYVLVRTIVQAKQVGPWALTTANATMTTVNRYKLATKDAPMRFQIAGNSTSYTLGYAEGTASDFTPLATIDSAALSIAPAGGFFFRGASFGIYNTGNGRPSLVTADFKYWKQTPKQPSFNTTSGDV</sequence>
<comment type="similarity">
    <text evidence="1 6">Belongs to the glycosyl hydrolase 43 family.</text>
</comment>
<protein>
    <submittedName>
        <fullName evidence="9">Glycosyl hydrolase 43 family protein</fullName>
    </submittedName>
</protein>
<keyword evidence="10" id="KW-1185">Reference proteome</keyword>
<feature type="active site" description="Proton donor" evidence="4">
    <location>
        <position position="215"/>
    </location>
</feature>
<dbReference type="OrthoDB" id="2139957at2759"/>
<gene>
    <name evidence="9" type="ORF">LshimejAT787_1201530</name>
</gene>
<evidence type="ECO:0000313" key="10">
    <source>
        <dbReference type="Proteomes" id="UP001063166"/>
    </source>
</evidence>
<dbReference type="GO" id="GO:0005975">
    <property type="term" value="P:carbohydrate metabolic process"/>
    <property type="evidence" value="ECO:0007669"/>
    <property type="project" value="InterPro"/>
</dbReference>
<dbReference type="AlphaFoldDB" id="A0A9P3PWC5"/>
<dbReference type="EMBL" id="BRPK01000012">
    <property type="protein sequence ID" value="GLB42704.1"/>
    <property type="molecule type" value="Genomic_DNA"/>
</dbReference>
<evidence type="ECO:0000256" key="5">
    <source>
        <dbReference type="PIRSR" id="PIRSR606710-2"/>
    </source>
</evidence>
<name>A0A9P3PWC5_LYOSH</name>
<dbReference type="InterPro" id="IPR041542">
    <property type="entry name" value="GH43_C2"/>
</dbReference>
<dbReference type="SUPFAM" id="SSF49899">
    <property type="entry name" value="Concanavalin A-like lectins/glucanases"/>
    <property type="match status" value="1"/>
</dbReference>
<comment type="caution">
    <text evidence="9">The sequence shown here is derived from an EMBL/GenBank/DDBJ whole genome shotgun (WGS) entry which is preliminary data.</text>
</comment>
<organism evidence="9 10">
    <name type="scientific">Lyophyllum shimeji</name>
    <name type="common">Hon-shimeji</name>
    <name type="synonym">Tricholoma shimeji</name>
    <dbReference type="NCBI Taxonomy" id="47721"/>
    <lineage>
        <taxon>Eukaryota</taxon>
        <taxon>Fungi</taxon>
        <taxon>Dikarya</taxon>
        <taxon>Basidiomycota</taxon>
        <taxon>Agaricomycotina</taxon>
        <taxon>Agaricomycetes</taxon>
        <taxon>Agaricomycetidae</taxon>
        <taxon>Agaricales</taxon>
        <taxon>Tricholomatineae</taxon>
        <taxon>Lyophyllaceae</taxon>
        <taxon>Lyophyllum</taxon>
    </lineage>
</organism>
<evidence type="ECO:0000256" key="2">
    <source>
        <dbReference type="ARBA" id="ARBA00022801"/>
    </source>
</evidence>
<accession>A0A9P3PWC5</accession>
<keyword evidence="2 6" id="KW-0378">Hydrolase</keyword>
<dbReference type="Pfam" id="PF04616">
    <property type="entry name" value="Glyco_hydro_43"/>
    <property type="match status" value="1"/>
</dbReference>
<keyword evidence="3 6" id="KW-0326">Glycosidase</keyword>
<evidence type="ECO:0000256" key="3">
    <source>
        <dbReference type="ARBA" id="ARBA00023295"/>
    </source>
</evidence>
<dbReference type="CDD" id="cd18617">
    <property type="entry name" value="GH43_XynB-like"/>
    <property type="match status" value="1"/>
</dbReference>
<evidence type="ECO:0000256" key="4">
    <source>
        <dbReference type="PIRSR" id="PIRSR606710-1"/>
    </source>
</evidence>